<dbReference type="SUPFAM" id="SSF58104">
    <property type="entry name" value="Methyl-accepting chemotaxis protein (MCP) signaling domain"/>
    <property type="match status" value="1"/>
</dbReference>
<dbReference type="SMART" id="SM00304">
    <property type="entry name" value="HAMP"/>
    <property type="match status" value="1"/>
</dbReference>
<evidence type="ECO:0000256" key="11">
    <source>
        <dbReference type="SAM" id="Phobius"/>
    </source>
</evidence>
<evidence type="ECO:0000256" key="6">
    <source>
        <dbReference type="ARBA" id="ARBA00023136"/>
    </source>
</evidence>
<feature type="transmembrane region" description="Helical" evidence="11">
    <location>
        <begin position="304"/>
        <end position="328"/>
    </location>
</feature>
<feature type="region of interest" description="Disordered" evidence="10">
    <location>
        <begin position="400"/>
        <end position="441"/>
    </location>
</feature>
<dbReference type="EMBL" id="QEWP01000004">
    <property type="protein sequence ID" value="PWE00085.1"/>
    <property type="molecule type" value="Genomic_DNA"/>
</dbReference>
<evidence type="ECO:0000256" key="2">
    <source>
        <dbReference type="ARBA" id="ARBA00022475"/>
    </source>
</evidence>
<evidence type="ECO:0000313" key="14">
    <source>
        <dbReference type="EMBL" id="PWE00085.1"/>
    </source>
</evidence>
<comment type="caution">
    <text evidence="14">The sequence shown here is derived from an EMBL/GenBank/DDBJ whole genome shotgun (WGS) entry which is preliminary data.</text>
</comment>
<keyword evidence="4 11" id="KW-0812">Transmembrane</keyword>
<accession>A0A2U2BAI9</accession>
<evidence type="ECO:0008006" key="16">
    <source>
        <dbReference type="Google" id="ProtNLM"/>
    </source>
</evidence>
<protein>
    <recommendedName>
        <fullName evidence="16">Methyl-accepting chemotaxis protein</fullName>
    </recommendedName>
</protein>
<gene>
    <name evidence="14" type="ORF">DDZ16_06925</name>
</gene>
<keyword evidence="2" id="KW-1003">Cell membrane</keyword>
<dbReference type="GO" id="GO:0006935">
    <property type="term" value="P:chemotaxis"/>
    <property type="evidence" value="ECO:0007669"/>
    <property type="project" value="UniProtKB-KW"/>
</dbReference>
<evidence type="ECO:0000256" key="1">
    <source>
        <dbReference type="ARBA" id="ARBA00004651"/>
    </source>
</evidence>
<evidence type="ECO:0000256" key="10">
    <source>
        <dbReference type="SAM" id="MobiDB-lite"/>
    </source>
</evidence>
<evidence type="ECO:0000256" key="5">
    <source>
        <dbReference type="ARBA" id="ARBA00022989"/>
    </source>
</evidence>
<dbReference type="PANTHER" id="PTHR43531:SF11">
    <property type="entry name" value="METHYL-ACCEPTING CHEMOTAXIS PROTEIN 3"/>
    <property type="match status" value="1"/>
</dbReference>
<evidence type="ECO:0000259" key="12">
    <source>
        <dbReference type="PROSITE" id="PS50111"/>
    </source>
</evidence>
<evidence type="ECO:0000313" key="15">
    <source>
        <dbReference type="Proteomes" id="UP000244956"/>
    </source>
</evidence>
<dbReference type="InterPro" id="IPR033479">
    <property type="entry name" value="dCache_1"/>
</dbReference>
<dbReference type="SMART" id="SM00283">
    <property type="entry name" value="MA"/>
    <property type="match status" value="1"/>
</dbReference>
<feature type="compositionally biased region" description="Low complexity" evidence="10">
    <location>
        <begin position="400"/>
        <end position="414"/>
    </location>
</feature>
<proteinExistence type="inferred from homology"/>
<feature type="compositionally biased region" description="Polar residues" evidence="10">
    <location>
        <begin position="415"/>
        <end position="441"/>
    </location>
</feature>
<evidence type="ECO:0000256" key="9">
    <source>
        <dbReference type="SAM" id="Coils"/>
    </source>
</evidence>
<keyword evidence="9" id="KW-0175">Coiled coil</keyword>
<dbReference type="Pfam" id="PF00672">
    <property type="entry name" value="HAMP"/>
    <property type="match status" value="1"/>
</dbReference>
<dbReference type="GO" id="GO:0005886">
    <property type="term" value="C:plasma membrane"/>
    <property type="evidence" value="ECO:0007669"/>
    <property type="project" value="UniProtKB-SubCell"/>
</dbReference>
<evidence type="ECO:0000256" key="8">
    <source>
        <dbReference type="PROSITE-ProRule" id="PRU00284"/>
    </source>
</evidence>
<feature type="transmembrane region" description="Helical" evidence="11">
    <location>
        <begin position="12"/>
        <end position="35"/>
    </location>
</feature>
<comment type="similarity">
    <text evidence="7">Belongs to the methyl-accepting chemotaxis (MCP) protein family.</text>
</comment>
<dbReference type="AlphaFoldDB" id="A0A2U2BAI9"/>
<dbReference type="CDD" id="cd12913">
    <property type="entry name" value="PDC1_MCP_like"/>
    <property type="match status" value="1"/>
</dbReference>
<dbReference type="GO" id="GO:0004888">
    <property type="term" value="F:transmembrane signaling receptor activity"/>
    <property type="evidence" value="ECO:0007669"/>
    <property type="project" value="TreeGrafter"/>
</dbReference>
<dbReference type="Pfam" id="PF02743">
    <property type="entry name" value="dCache_1"/>
    <property type="match status" value="1"/>
</dbReference>
<evidence type="ECO:0000256" key="7">
    <source>
        <dbReference type="ARBA" id="ARBA00029447"/>
    </source>
</evidence>
<dbReference type="InterPro" id="IPR003660">
    <property type="entry name" value="HAMP_dom"/>
</dbReference>
<dbReference type="InterPro" id="IPR051310">
    <property type="entry name" value="MCP_chemotaxis"/>
</dbReference>
<keyword evidence="15" id="KW-1185">Reference proteome</keyword>
<keyword evidence="8" id="KW-0807">Transducer</keyword>
<dbReference type="PANTHER" id="PTHR43531">
    <property type="entry name" value="PROTEIN ICFG"/>
    <property type="match status" value="1"/>
</dbReference>
<dbReference type="GO" id="GO:0007165">
    <property type="term" value="P:signal transduction"/>
    <property type="evidence" value="ECO:0007669"/>
    <property type="project" value="UniProtKB-KW"/>
</dbReference>
<name>A0A2U2BAI9_9BACT</name>
<dbReference type="InterPro" id="IPR004089">
    <property type="entry name" value="MCPsignal_dom"/>
</dbReference>
<reference evidence="14 15" key="1">
    <citation type="submission" date="2018-05" db="EMBL/GenBank/DDBJ databases">
        <title>Marinilabilia rubrum sp. nov., isolated from saltern sediment.</title>
        <authorList>
            <person name="Zhang R."/>
        </authorList>
    </citation>
    <scope>NUCLEOTIDE SEQUENCE [LARGE SCALE GENOMIC DNA]</scope>
    <source>
        <strain evidence="14 15">WTE16</strain>
    </source>
</reference>
<organism evidence="14 15">
    <name type="scientific">Marinilabilia rubra</name>
    <dbReference type="NCBI Taxonomy" id="2162893"/>
    <lineage>
        <taxon>Bacteria</taxon>
        <taxon>Pseudomonadati</taxon>
        <taxon>Bacteroidota</taxon>
        <taxon>Bacteroidia</taxon>
        <taxon>Marinilabiliales</taxon>
        <taxon>Marinilabiliaceae</taxon>
        <taxon>Marinilabilia</taxon>
    </lineage>
</organism>
<sequence>MELKRKSLAKLIVNNSIRIFIISTLVLLSVILYFFQKEIMYSSMVYGDLSLKNSAQSIEKDNAEYTLLIENLERTISFQLTDMNKKEFDGEFLVNYLSDFLSYEENLSGAFLVIESEYVNVNRRERQREKVIDEAGNYHIYISKSNISSFENYEESNYYTQPKKTLKSYVTNPYGRKTGGESELVYTISYPITLDGKFAGIIGCDVDMDAVYEQLKDVKIYDGHSSVALLDNQGTYLTHSFHPELVGKTIEEDCLNPEVRLKNLQEGQIDQWFEGPVGAITNPIHFNDHQMPWQLQAKVHAKYVFANVISAAYWIIPTIIFAILFFVFRMRYYIGRKIKPLIELDAISSEIAKGDLTHEISIKSDNEIGSLAESFSKMVEKLQYFVKEIQQGSENITSASQQLGSSSQTLSSSTNEQASTGEEISSNMEEMSASVQQNANKSQEIKKGSGNMLQKFNILNDDAQKAAAMQQEIAELSGLINDIAQNIKILSLNAAVEAARAGEHGKGFAVVAREVQKLSESTTSSAMQITEKINESSEMSMQTMEFIKEIVPQLKTLNDDIEEINISSQEQASNVQQVTNATQQFNESTQANAASAEELAGTAEELSNQAEVLMDLANQFKIKR</sequence>
<dbReference type="CDD" id="cd06225">
    <property type="entry name" value="HAMP"/>
    <property type="match status" value="1"/>
</dbReference>
<dbReference type="Gene3D" id="3.30.450.20">
    <property type="entry name" value="PAS domain"/>
    <property type="match status" value="1"/>
</dbReference>
<dbReference type="Gene3D" id="1.10.287.950">
    <property type="entry name" value="Methyl-accepting chemotaxis protein"/>
    <property type="match status" value="1"/>
</dbReference>
<keyword evidence="5 11" id="KW-1133">Transmembrane helix</keyword>
<dbReference type="PROSITE" id="PS50111">
    <property type="entry name" value="CHEMOTAXIS_TRANSDUC_2"/>
    <property type="match status" value="1"/>
</dbReference>
<dbReference type="Proteomes" id="UP000244956">
    <property type="component" value="Unassembled WGS sequence"/>
</dbReference>
<dbReference type="Pfam" id="PF00015">
    <property type="entry name" value="MCPsignal"/>
    <property type="match status" value="1"/>
</dbReference>
<evidence type="ECO:0000256" key="4">
    <source>
        <dbReference type="ARBA" id="ARBA00022692"/>
    </source>
</evidence>
<evidence type="ECO:0000259" key="13">
    <source>
        <dbReference type="PROSITE" id="PS50885"/>
    </source>
</evidence>
<evidence type="ECO:0000256" key="3">
    <source>
        <dbReference type="ARBA" id="ARBA00022500"/>
    </source>
</evidence>
<feature type="domain" description="Methyl-accepting transducer" evidence="12">
    <location>
        <begin position="392"/>
        <end position="607"/>
    </location>
</feature>
<dbReference type="PROSITE" id="PS50885">
    <property type="entry name" value="HAMP"/>
    <property type="match status" value="1"/>
</dbReference>
<keyword evidence="6 11" id="KW-0472">Membrane</keyword>
<keyword evidence="3" id="KW-0145">Chemotaxis</keyword>
<feature type="domain" description="HAMP" evidence="13">
    <location>
        <begin position="335"/>
        <end position="387"/>
    </location>
</feature>
<feature type="coiled-coil region" evidence="9">
    <location>
        <begin position="596"/>
        <end position="623"/>
    </location>
</feature>
<comment type="subcellular location">
    <subcellularLocation>
        <location evidence="1">Cell membrane</location>
        <topology evidence="1">Multi-pass membrane protein</topology>
    </subcellularLocation>
</comment>